<gene>
    <name evidence="1" type="ORF">SAMN04489730_6524</name>
</gene>
<accession>A0A1K1SS10</accession>
<dbReference type="AlphaFoldDB" id="A0A1K1SS10"/>
<dbReference type="EMBL" id="FPJG01000006">
    <property type="protein sequence ID" value="SFW86871.1"/>
    <property type="molecule type" value="Genomic_DNA"/>
</dbReference>
<name>A0A1K1SS10_9PSEU</name>
<sequence>MTFRELVVPSALEVLECVGVEPVAPEPGSTVQELTFEADGRNSVSFSYDVIGRSVRVIWKAGDRTILDIFREGAVRIEFRQDGDDTVVDADFETDSLGGNIEVRVGGEVQVKDKLLFV</sequence>
<evidence type="ECO:0000313" key="1">
    <source>
        <dbReference type="EMBL" id="SFW86871.1"/>
    </source>
</evidence>
<evidence type="ECO:0000313" key="2">
    <source>
        <dbReference type="Proteomes" id="UP000182740"/>
    </source>
</evidence>
<proteinExistence type="predicted"/>
<keyword evidence="2" id="KW-1185">Reference proteome</keyword>
<dbReference type="Proteomes" id="UP000182740">
    <property type="component" value="Unassembled WGS sequence"/>
</dbReference>
<protein>
    <submittedName>
        <fullName evidence="1">Uncharacterized protein</fullName>
    </submittedName>
</protein>
<dbReference type="OrthoDB" id="4555333at2"/>
<organism evidence="1 2">
    <name type="scientific">Amycolatopsis australiensis</name>
    <dbReference type="NCBI Taxonomy" id="546364"/>
    <lineage>
        <taxon>Bacteria</taxon>
        <taxon>Bacillati</taxon>
        <taxon>Actinomycetota</taxon>
        <taxon>Actinomycetes</taxon>
        <taxon>Pseudonocardiales</taxon>
        <taxon>Pseudonocardiaceae</taxon>
        <taxon>Amycolatopsis</taxon>
    </lineage>
</organism>
<reference evidence="2" key="1">
    <citation type="submission" date="2016-11" db="EMBL/GenBank/DDBJ databases">
        <authorList>
            <person name="Varghese N."/>
            <person name="Submissions S."/>
        </authorList>
    </citation>
    <scope>NUCLEOTIDE SEQUENCE [LARGE SCALE GENOMIC DNA]</scope>
    <source>
        <strain evidence="2">DSM 44671</strain>
    </source>
</reference>
<dbReference type="RefSeq" id="WP_072479840.1">
    <property type="nucleotide sequence ID" value="NZ_FPJG01000006.1"/>
</dbReference>